<evidence type="ECO:0008006" key="3">
    <source>
        <dbReference type="Google" id="ProtNLM"/>
    </source>
</evidence>
<organism evidence="1 2">
    <name type="scientific">Armillaria tabescens</name>
    <name type="common">Ringless honey mushroom</name>
    <name type="synonym">Agaricus tabescens</name>
    <dbReference type="NCBI Taxonomy" id="1929756"/>
    <lineage>
        <taxon>Eukaryota</taxon>
        <taxon>Fungi</taxon>
        <taxon>Dikarya</taxon>
        <taxon>Basidiomycota</taxon>
        <taxon>Agaricomycotina</taxon>
        <taxon>Agaricomycetes</taxon>
        <taxon>Agaricomycetidae</taxon>
        <taxon>Agaricales</taxon>
        <taxon>Marasmiineae</taxon>
        <taxon>Physalacriaceae</taxon>
        <taxon>Desarmillaria</taxon>
    </lineage>
</organism>
<dbReference type="Proteomes" id="UP001175211">
    <property type="component" value="Unassembled WGS sequence"/>
</dbReference>
<evidence type="ECO:0000313" key="2">
    <source>
        <dbReference type="Proteomes" id="UP001175211"/>
    </source>
</evidence>
<proteinExistence type="predicted"/>
<reference evidence="1" key="1">
    <citation type="submission" date="2023-06" db="EMBL/GenBank/DDBJ databases">
        <authorList>
            <consortium name="Lawrence Berkeley National Laboratory"/>
            <person name="Ahrendt S."/>
            <person name="Sahu N."/>
            <person name="Indic B."/>
            <person name="Wong-Bajracharya J."/>
            <person name="Merenyi Z."/>
            <person name="Ke H.-M."/>
            <person name="Monk M."/>
            <person name="Kocsube S."/>
            <person name="Drula E."/>
            <person name="Lipzen A."/>
            <person name="Balint B."/>
            <person name="Henrissat B."/>
            <person name="Andreopoulos B."/>
            <person name="Martin F.M."/>
            <person name="Harder C.B."/>
            <person name="Rigling D."/>
            <person name="Ford K.L."/>
            <person name="Foster G.D."/>
            <person name="Pangilinan J."/>
            <person name="Papanicolaou A."/>
            <person name="Barry K."/>
            <person name="LaButti K."/>
            <person name="Viragh M."/>
            <person name="Koriabine M."/>
            <person name="Yan M."/>
            <person name="Riley R."/>
            <person name="Champramary S."/>
            <person name="Plett K.L."/>
            <person name="Tsai I.J."/>
            <person name="Slot J."/>
            <person name="Sipos G."/>
            <person name="Plett J."/>
            <person name="Nagy L.G."/>
            <person name="Grigoriev I.V."/>
        </authorList>
    </citation>
    <scope>NUCLEOTIDE SEQUENCE</scope>
    <source>
        <strain evidence="1">CCBAS 213</strain>
    </source>
</reference>
<evidence type="ECO:0000313" key="1">
    <source>
        <dbReference type="EMBL" id="KAK0439066.1"/>
    </source>
</evidence>
<sequence length="183" mass="21003">MFQYRSHFFPTLICGRFARFIRWDRSGAVVSKRFDYTEETTLIFNFYKRFLQLIPSQRGKDTAVSLIADGDPYAVLARAKVGLEKREMNIEDQKLFCMDVTLDGKPQQFVVCAPKFDDGAFSPFGRSTRRSLAIDPDSPDLRDPAKSRAGLLFMQDYWREESPQIAKESDIYHLSPAPSSTHS</sequence>
<dbReference type="GeneID" id="85363554"/>
<accession>A0AA39MLB4</accession>
<name>A0AA39MLB4_ARMTA</name>
<dbReference type="EMBL" id="JAUEPS010000090">
    <property type="protein sequence ID" value="KAK0439066.1"/>
    <property type="molecule type" value="Genomic_DNA"/>
</dbReference>
<gene>
    <name evidence="1" type="ORF">EV420DRAFT_1735622</name>
</gene>
<comment type="caution">
    <text evidence="1">The sequence shown here is derived from an EMBL/GenBank/DDBJ whole genome shotgun (WGS) entry which is preliminary data.</text>
</comment>
<protein>
    <recommendedName>
        <fullName evidence="3">Fungal-type protein kinase domain-containing protein</fullName>
    </recommendedName>
</protein>
<dbReference type="AlphaFoldDB" id="A0AA39MLB4"/>
<dbReference type="RefSeq" id="XP_060323136.1">
    <property type="nucleotide sequence ID" value="XM_060480006.1"/>
</dbReference>
<keyword evidence="2" id="KW-1185">Reference proteome</keyword>